<feature type="compositionally biased region" description="Gly residues" evidence="1">
    <location>
        <begin position="46"/>
        <end position="63"/>
    </location>
</feature>
<reference evidence="3" key="2">
    <citation type="journal article" date="2008" name="Nucleic Acids Res.">
        <title>The rice annotation project database (RAP-DB): 2008 update.</title>
        <authorList>
            <consortium name="The rice annotation project (RAP)"/>
        </authorList>
    </citation>
    <scope>GENOME REANNOTATION</scope>
    <source>
        <strain evidence="3">cv. Nipponbare</strain>
    </source>
</reference>
<feature type="compositionally biased region" description="Basic and acidic residues" evidence="1">
    <location>
        <begin position="83"/>
        <end position="111"/>
    </location>
</feature>
<accession>Q69IT3</accession>
<dbReference type="Proteomes" id="UP000000763">
    <property type="component" value="Chromosome 7"/>
</dbReference>
<name>Q69IT3_ORYSJ</name>
<dbReference type="AlphaFoldDB" id="Q69IT3"/>
<protein>
    <submittedName>
        <fullName evidence="2">EBNA-1 nuclear protein-like</fullName>
    </submittedName>
</protein>
<evidence type="ECO:0000256" key="1">
    <source>
        <dbReference type="SAM" id="MobiDB-lite"/>
    </source>
</evidence>
<evidence type="ECO:0000313" key="2">
    <source>
        <dbReference type="EMBL" id="BAD32107.1"/>
    </source>
</evidence>
<proteinExistence type="predicted"/>
<dbReference type="EMBL" id="AP006626">
    <property type="protein sequence ID" value="BAD32107.1"/>
    <property type="molecule type" value="Genomic_DNA"/>
</dbReference>
<organism evidence="2 3">
    <name type="scientific">Oryza sativa subsp. japonica</name>
    <name type="common">Rice</name>
    <dbReference type="NCBI Taxonomy" id="39947"/>
    <lineage>
        <taxon>Eukaryota</taxon>
        <taxon>Viridiplantae</taxon>
        <taxon>Streptophyta</taxon>
        <taxon>Embryophyta</taxon>
        <taxon>Tracheophyta</taxon>
        <taxon>Spermatophyta</taxon>
        <taxon>Magnoliopsida</taxon>
        <taxon>Liliopsida</taxon>
        <taxon>Poales</taxon>
        <taxon>Poaceae</taxon>
        <taxon>BOP clade</taxon>
        <taxon>Oryzoideae</taxon>
        <taxon>Oryzeae</taxon>
        <taxon>Oryzinae</taxon>
        <taxon>Oryza</taxon>
        <taxon>Oryza sativa</taxon>
    </lineage>
</organism>
<sequence>MGRRERKWGGFKLRIPPLFRRTRGPGDAGRGRRHGEDAWATRRGHGMSGGGGRGGFGGGCRRGAGGRRKGTTPTGGAHLSASRGEREGRLVPAHKEEGARGGRVDWADGPRRGKGGKIKRKGGKDFPWYLKIALCLF</sequence>
<evidence type="ECO:0000313" key="3">
    <source>
        <dbReference type="Proteomes" id="UP000000763"/>
    </source>
</evidence>
<feature type="compositionally biased region" description="Basic residues" evidence="1">
    <location>
        <begin position="112"/>
        <end position="121"/>
    </location>
</feature>
<reference evidence="3" key="1">
    <citation type="journal article" date="2005" name="Nature">
        <title>The map-based sequence of the rice genome.</title>
        <authorList>
            <consortium name="International rice genome sequencing project (IRGSP)"/>
            <person name="Matsumoto T."/>
            <person name="Wu J."/>
            <person name="Kanamori H."/>
            <person name="Katayose Y."/>
            <person name="Fujisawa M."/>
            <person name="Namiki N."/>
            <person name="Mizuno H."/>
            <person name="Yamamoto K."/>
            <person name="Antonio B.A."/>
            <person name="Baba T."/>
            <person name="Sakata K."/>
            <person name="Nagamura Y."/>
            <person name="Aoki H."/>
            <person name="Arikawa K."/>
            <person name="Arita K."/>
            <person name="Bito T."/>
            <person name="Chiden Y."/>
            <person name="Fujitsuka N."/>
            <person name="Fukunaka R."/>
            <person name="Hamada M."/>
            <person name="Harada C."/>
            <person name="Hayashi A."/>
            <person name="Hijishita S."/>
            <person name="Honda M."/>
            <person name="Hosokawa S."/>
            <person name="Ichikawa Y."/>
            <person name="Idonuma A."/>
            <person name="Iijima M."/>
            <person name="Ikeda M."/>
            <person name="Ikeno M."/>
            <person name="Ito K."/>
            <person name="Ito S."/>
            <person name="Ito T."/>
            <person name="Ito Y."/>
            <person name="Ito Y."/>
            <person name="Iwabuchi A."/>
            <person name="Kamiya K."/>
            <person name="Karasawa W."/>
            <person name="Kurita K."/>
            <person name="Katagiri S."/>
            <person name="Kikuta A."/>
            <person name="Kobayashi H."/>
            <person name="Kobayashi N."/>
            <person name="Machita K."/>
            <person name="Maehara T."/>
            <person name="Masukawa M."/>
            <person name="Mizubayashi T."/>
            <person name="Mukai Y."/>
            <person name="Nagasaki H."/>
            <person name="Nagata Y."/>
            <person name="Naito S."/>
            <person name="Nakashima M."/>
            <person name="Nakama Y."/>
            <person name="Nakamichi Y."/>
            <person name="Nakamura M."/>
            <person name="Meguro A."/>
            <person name="Negishi M."/>
            <person name="Ohta I."/>
            <person name="Ohta T."/>
            <person name="Okamoto M."/>
            <person name="Ono N."/>
            <person name="Saji S."/>
            <person name="Sakaguchi M."/>
            <person name="Sakai K."/>
            <person name="Shibata M."/>
            <person name="Shimokawa T."/>
            <person name="Song J."/>
            <person name="Takazaki Y."/>
            <person name="Terasawa K."/>
            <person name="Tsugane M."/>
            <person name="Tsuji K."/>
            <person name="Ueda S."/>
            <person name="Waki K."/>
            <person name="Yamagata H."/>
            <person name="Yamamoto M."/>
            <person name="Yamamoto S."/>
            <person name="Yamane H."/>
            <person name="Yoshiki S."/>
            <person name="Yoshihara R."/>
            <person name="Yukawa K."/>
            <person name="Zhong H."/>
            <person name="Yano M."/>
            <person name="Yuan Q."/>
            <person name="Ouyang S."/>
            <person name="Liu J."/>
            <person name="Jones K.M."/>
            <person name="Gansberger K."/>
            <person name="Moffat K."/>
            <person name="Hill J."/>
            <person name="Bera J."/>
            <person name="Fadrosh D."/>
            <person name="Jin S."/>
            <person name="Johri S."/>
            <person name="Kim M."/>
            <person name="Overton L."/>
            <person name="Reardon M."/>
            <person name="Tsitrin T."/>
            <person name="Vuong H."/>
            <person name="Weaver B."/>
            <person name="Ciecko A."/>
            <person name="Tallon L."/>
            <person name="Jackson J."/>
            <person name="Pai G."/>
            <person name="Aken S.V."/>
            <person name="Utterback T."/>
            <person name="Reidmuller S."/>
            <person name="Feldblyum T."/>
            <person name="Hsiao J."/>
            <person name="Zismann V."/>
            <person name="Iobst S."/>
            <person name="de Vazeille A.R."/>
            <person name="Buell C.R."/>
            <person name="Ying K."/>
            <person name="Li Y."/>
            <person name="Lu T."/>
            <person name="Huang Y."/>
            <person name="Zhao Q."/>
            <person name="Feng Q."/>
            <person name="Zhang L."/>
            <person name="Zhu J."/>
            <person name="Weng Q."/>
            <person name="Mu J."/>
            <person name="Lu Y."/>
            <person name="Fan D."/>
            <person name="Liu Y."/>
            <person name="Guan J."/>
            <person name="Zhang Y."/>
            <person name="Yu S."/>
            <person name="Liu X."/>
            <person name="Zhang Y."/>
            <person name="Hong G."/>
            <person name="Han B."/>
            <person name="Choisne N."/>
            <person name="Demange N."/>
            <person name="Orjeda G."/>
            <person name="Samain S."/>
            <person name="Cattolico L."/>
            <person name="Pelletier E."/>
            <person name="Couloux A."/>
            <person name="Segurens B."/>
            <person name="Wincker P."/>
            <person name="D'Hont A."/>
            <person name="Scarpelli C."/>
            <person name="Weissenbach J."/>
            <person name="Salanoubat M."/>
            <person name="Quetier F."/>
            <person name="Yu Y."/>
            <person name="Kim H.R."/>
            <person name="Rambo T."/>
            <person name="Currie J."/>
            <person name="Collura K."/>
            <person name="Luo M."/>
            <person name="Yang T."/>
            <person name="Ammiraju J.S.S."/>
            <person name="Engler F."/>
            <person name="Soderlund C."/>
            <person name="Wing R.A."/>
            <person name="Palmer L.E."/>
            <person name="de la Bastide M."/>
            <person name="Spiegel L."/>
            <person name="Nascimento L."/>
            <person name="Zutavern T."/>
            <person name="O'Shaughnessy A."/>
            <person name="Dike S."/>
            <person name="Dedhia N."/>
            <person name="Preston R."/>
            <person name="Balija V."/>
            <person name="McCombie W.R."/>
            <person name="Chow T."/>
            <person name="Chen H."/>
            <person name="Chung M."/>
            <person name="Chen C."/>
            <person name="Shaw J."/>
            <person name="Wu H."/>
            <person name="Hsiao K."/>
            <person name="Chao Y."/>
            <person name="Chu M."/>
            <person name="Cheng C."/>
            <person name="Hour A."/>
            <person name="Lee P."/>
            <person name="Lin S."/>
            <person name="Lin Y."/>
            <person name="Liou J."/>
            <person name="Liu S."/>
            <person name="Hsing Y."/>
            <person name="Raghuvanshi S."/>
            <person name="Mohanty A."/>
            <person name="Bharti A.K."/>
            <person name="Gaur A."/>
            <person name="Gupta V."/>
            <person name="Kumar D."/>
            <person name="Ravi V."/>
            <person name="Vij S."/>
            <person name="Kapur A."/>
            <person name="Khurana P."/>
            <person name="Khurana P."/>
            <person name="Khurana J.P."/>
            <person name="Tyagi A.K."/>
            <person name="Gaikwad K."/>
            <person name="Singh A."/>
            <person name="Dalal V."/>
            <person name="Srivastava S."/>
            <person name="Dixit A."/>
            <person name="Pal A.K."/>
            <person name="Ghazi I.A."/>
            <person name="Yadav M."/>
            <person name="Pandit A."/>
            <person name="Bhargava A."/>
            <person name="Sureshbabu K."/>
            <person name="Batra K."/>
            <person name="Sharma T.R."/>
            <person name="Mohapatra T."/>
            <person name="Singh N.K."/>
            <person name="Messing J."/>
            <person name="Nelson A.B."/>
            <person name="Fuks G."/>
            <person name="Kavchok S."/>
            <person name="Keizer G."/>
            <person name="Linton E."/>
            <person name="Llaca V."/>
            <person name="Song R."/>
            <person name="Tanyolac B."/>
            <person name="Young S."/>
            <person name="Ho-Il K."/>
            <person name="Hahn J.H."/>
            <person name="Sangsakoo G."/>
            <person name="Vanavichit A."/>
            <person name="de Mattos Luiz.A.T."/>
            <person name="Zimmer P.D."/>
            <person name="Malone G."/>
            <person name="Dellagostin O."/>
            <person name="de Oliveira A.C."/>
            <person name="Bevan M."/>
            <person name="Bancroft I."/>
            <person name="Minx P."/>
            <person name="Cordum H."/>
            <person name="Wilson R."/>
            <person name="Cheng Z."/>
            <person name="Jin W."/>
            <person name="Jiang J."/>
            <person name="Leong S.A."/>
            <person name="Iwama H."/>
            <person name="Gojobori T."/>
            <person name="Itoh T."/>
            <person name="Niimura Y."/>
            <person name="Fujii Y."/>
            <person name="Habara T."/>
            <person name="Sakai H."/>
            <person name="Sato Y."/>
            <person name="Wilson G."/>
            <person name="Kumar K."/>
            <person name="McCouch S."/>
            <person name="Juretic N."/>
            <person name="Hoen D."/>
            <person name="Wright S."/>
            <person name="Bruskiewich R."/>
            <person name="Bureau T."/>
            <person name="Miyao A."/>
            <person name="Hirochika H."/>
            <person name="Nishikawa T."/>
            <person name="Kadowaki K."/>
            <person name="Sugiura M."/>
            <person name="Burr B."/>
            <person name="Sasaki T."/>
        </authorList>
    </citation>
    <scope>NUCLEOTIDE SEQUENCE [LARGE SCALE GENOMIC DNA]</scope>
    <source>
        <strain evidence="3">cv. Nipponbare</strain>
    </source>
</reference>
<feature type="region of interest" description="Disordered" evidence="1">
    <location>
        <begin position="17"/>
        <end position="121"/>
    </location>
</feature>
<gene>
    <name evidence="2" type="primary">B1042B08.29</name>
</gene>